<organism evidence="2 3">
    <name type="scientific">Ambrosia artemisiifolia</name>
    <name type="common">Common ragweed</name>
    <dbReference type="NCBI Taxonomy" id="4212"/>
    <lineage>
        <taxon>Eukaryota</taxon>
        <taxon>Viridiplantae</taxon>
        <taxon>Streptophyta</taxon>
        <taxon>Embryophyta</taxon>
        <taxon>Tracheophyta</taxon>
        <taxon>Spermatophyta</taxon>
        <taxon>Magnoliopsida</taxon>
        <taxon>eudicotyledons</taxon>
        <taxon>Gunneridae</taxon>
        <taxon>Pentapetalae</taxon>
        <taxon>asterids</taxon>
        <taxon>campanulids</taxon>
        <taxon>Asterales</taxon>
        <taxon>Asteraceae</taxon>
        <taxon>Asteroideae</taxon>
        <taxon>Heliantheae alliance</taxon>
        <taxon>Heliantheae</taxon>
        <taxon>Ambrosia</taxon>
    </lineage>
</organism>
<reference evidence="2" key="1">
    <citation type="submission" date="2022-06" db="EMBL/GenBank/DDBJ databases">
        <title>Uncovering the hologenomic basis of an extraordinary plant invasion.</title>
        <authorList>
            <person name="Bieker V.C."/>
            <person name="Martin M.D."/>
            <person name="Gilbert T."/>
            <person name="Hodgins K."/>
            <person name="Battlay P."/>
            <person name="Petersen B."/>
            <person name="Wilson J."/>
        </authorList>
    </citation>
    <scope>NUCLEOTIDE SEQUENCE</scope>
    <source>
        <strain evidence="2">AA19_3_7</strain>
        <tissue evidence="2">Leaf</tissue>
    </source>
</reference>
<accession>A0AAD5G1F2</accession>
<protein>
    <submittedName>
        <fullName evidence="2">Uncharacterized protein</fullName>
    </submittedName>
</protein>
<feature type="compositionally biased region" description="Low complexity" evidence="1">
    <location>
        <begin position="14"/>
        <end position="27"/>
    </location>
</feature>
<name>A0AAD5G1F2_AMBAR</name>
<gene>
    <name evidence="2" type="ORF">M8C21_025680</name>
</gene>
<dbReference type="EMBL" id="JAMZMK010012218">
    <property type="protein sequence ID" value="KAI7724452.1"/>
    <property type="molecule type" value="Genomic_DNA"/>
</dbReference>
<proteinExistence type="predicted"/>
<evidence type="ECO:0000313" key="3">
    <source>
        <dbReference type="Proteomes" id="UP001206925"/>
    </source>
</evidence>
<comment type="caution">
    <text evidence="2">The sequence shown here is derived from an EMBL/GenBank/DDBJ whole genome shotgun (WGS) entry which is preliminary data.</text>
</comment>
<feature type="region of interest" description="Disordered" evidence="1">
    <location>
        <begin position="14"/>
        <end position="44"/>
    </location>
</feature>
<dbReference type="AlphaFoldDB" id="A0AAD5G1F2"/>
<evidence type="ECO:0000313" key="2">
    <source>
        <dbReference type="EMBL" id="KAI7724452.1"/>
    </source>
</evidence>
<evidence type="ECO:0000256" key="1">
    <source>
        <dbReference type="SAM" id="MobiDB-lite"/>
    </source>
</evidence>
<sequence>MAWRGSISRALISTARTSSSRSTAPLPRLRPPPLSGPRLHSRRLNNPRMLGELGCAQSMMTVAGARMTSHVTVNVRAFCELSNGT</sequence>
<keyword evidence="3" id="KW-1185">Reference proteome</keyword>
<dbReference type="Proteomes" id="UP001206925">
    <property type="component" value="Unassembled WGS sequence"/>
</dbReference>